<dbReference type="SMART" id="SM00612">
    <property type="entry name" value="Kelch"/>
    <property type="match status" value="3"/>
</dbReference>
<sequence length="635" mass="70855">MENSVSITPYQGDVSMNEGRTLTFTKKTCEFEEPAPTGSQAEAPLQNNSLDSSNHTESNGGYSVQSGKCDPVMQSPGDERSSVKGFISDAEERSCSDPLSERGMVRSRWDMNNATSESEDDTEETSIGDYSQQSEIEAQKDSDHEETIRTPLPQGKPDLVIEVTGGQRISAHKGVLAEKSDYFRARSSRDILKIKGLSYQTLQLLVDYIYSSELEVKLDNVVEVISGAKFLQIPCAVQCAMDSMKAQISLKNCYQVLYIAKKQRLNELKEATYKFMSDHFLQVLRDPTVYGKLTGAERDLILQRRMDGKQYLVVAEINDAFERMTSSSRPQSRESSRPQSPSSVFSLEEDATSYAVHCYNDSTRCWKSLTRLPEEANTKGCGVCVLYNYLFIAGGIKGNGDKARLSDQVFCYNPLTDSWDKLRPLSQPRSQLKLLALDGYLYAIGGECLFTVEKYDPRMDRWSSVAPLPKGAFAVAHEATTCNGEIYVSGGTLFYRLLKYDPKRDEWQECPYNNSRRRSAGMVSHRSCLYRFDVSREHGLSVFTYNSMARHWSEGVSLLRPGPGPPPPSIPFRCTVMGSSIYCVNRASALRVPLPPDGSGGEMTSCEPEVFVSPEEAKGVLFPFVLSLPESRPTH</sequence>
<dbReference type="Pfam" id="PF01344">
    <property type="entry name" value="Kelch_1"/>
    <property type="match status" value="2"/>
</dbReference>
<feature type="region of interest" description="Disordered" evidence="3">
    <location>
        <begin position="26"/>
        <end position="157"/>
    </location>
</feature>
<reference evidence="5" key="1">
    <citation type="submission" date="2022-03" db="EMBL/GenBank/DDBJ databases">
        <authorList>
            <person name="Alioto T."/>
            <person name="Alioto T."/>
            <person name="Gomez Garrido J."/>
        </authorList>
    </citation>
    <scope>NUCLEOTIDE SEQUENCE</scope>
</reference>
<dbReference type="AlphaFoldDB" id="A0AAD1RCY0"/>
<keyword evidence="2" id="KW-0677">Repeat</keyword>
<keyword evidence="6" id="KW-1185">Reference proteome</keyword>
<dbReference type="InterPro" id="IPR052310">
    <property type="entry name" value="Kelch/BTB_domain_protein"/>
</dbReference>
<feature type="domain" description="BTB" evidence="4">
    <location>
        <begin position="157"/>
        <end position="218"/>
    </location>
</feature>
<dbReference type="Pfam" id="PF00651">
    <property type="entry name" value="BTB"/>
    <property type="match status" value="1"/>
</dbReference>
<dbReference type="InterPro" id="IPR015915">
    <property type="entry name" value="Kelch-typ_b-propeller"/>
</dbReference>
<dbReference type="PROSITE" id="PS50097">
    <property type="entry name" value="BTB"/>
    <property type="match status" value="1"/>
</dbReference>
<accession>A0AAD1RCY0</accession>
<organism evidence="5 6">
    <name type="scientific">Pelobates cultripes</name>
    <name type="common">Western spadefoot toad</name>
    <dbReference type="NCBI Taxonomy" id="61616"/>
    <lineage>
        <taxon>Eukaryota</taxon>
        <taxon>Metazoa</taxon>
        <taxon>Chordata</taxon>
        <taxon>Craniata</taxon>
        <taxon>Vertebrata</taxon>
        <taxon>Euteleostomi</taxon>
        <taxon>Amphibia</taxon>
        <taxon>Batrachia</taxon>
        <taxon>Anura</taxon>
        <taxon>Pelobatoidea</taxon>
        <taxon>Pelobatidae</taxon>
        <taxon>Pelobates</taxon>
    </lineage>
</organism>
<feature type="compositionally biased region" description="Basic and acidic residues" evidence="3">
    <location>
        <begin position="137"/>
        <end position="148"/>
    </location>
</feature>
<dbReference type="Gene3D" id="3.30.710.10">
    <property type="entry name" value="Potassium Channel Kv1.1, Chain A"/>
    <property type="match status" value="1"/>
</dbReference>
<dbReference type="Gene3D" id="2.120.10.80">
    <property type="entry name" value="Kelch-type beta propeller"/>
    <property type="match status" value="1"/>
</dbReference>
<evidence type="ECO:0000256" key="1">
    <source>
        <dbReference type="ARBA" id="ARBA00022441"/>
    </source>
</evidence>
<evidence type="ECO:0000256" key="3">
    <source>
        <dbReference type="SAM" id="MobiDB-lite"/>
    </source>
</evidence>
<evidence type="ECO:0000313" key="6">
    <source>
        <dbReference type="Proteomes" id="UP001295444"/>
    </source>
</evidence>
<dbReference type="InterPro" id="IPR006652">
    <property type="entry name" value="Kelch_1"/>
</dbReference>
<dbReference type="CDD" id="cd18275">
    <property type="entry name" value="BTB_POZ_KBTBD11"/>
    <property type="match status" value="1"/>
</dbReference>
<dbReference type="PANTHER" id="PTHR45972:SF3">
    <property type="entry name" value="KELCH REPEAT AND BTB DOMAIN-CONTAINING PROTEIN 11"/>
    <property type="match status" value="1"/>
</dbReference>
<evidence type="ECO:0000256" key="2">
    <source>
        <dbReference type="ARBA" id="ARBA00022737"/>
    </source>
</evidence>
<dbReference type="SMART" id="SM00225">
    <property type="entry name" value="BTB"/>
    <property type="match status" value="1"/>
</dbReference>
<evidence type="ECO:0000313" key="5">
    <source>
        <dbReference type="EMBL" id="CAH2248540.1"/>
    </source>
</evidence>
<feature type="compositionally biased region" description="Basic and acidic residues" evidence="3">
    <location>
        <begin position="90"/>
        <end position="109"/>
    </location>
</feature>
<feature type="compositionally biased region" description="Polar residues" evidence="3">
    <location>
        <begin position="37"/>
        <end position="66"/>
    </location>
</feature>
<dbReference type="InterPro" id="IPR000210">
    <property type="entry name" value="BTB/POZ_dom"/>
</dbReference>
<protein>
    <submittedName>
        <fullName evidence="5">Kelch repeat and BTB domain-containing 11</fullName>
    </submittedName>
</protein>
<dbReference type="InterPro" id="IPR011333">
    <property type="entry name" value="SKP1/BTB/POZ_sf"/>
</dbReference>
<dbReference type="SUPFAM" id="SSF54695">
    <property type="entry name" value="POZ domain"/>
    <property type="match status" value="1"/>
</dbReference>
<keyword evidence="1" id="KW-0880">Kelch repeat</keyword>
<evidence type="ECO:0000259" key="4">
    <source>
        <dbReference type="PROSITE" id="PS50097"/>
    </source>
</evidence>
<dbReference type="SUPFAM" id="SSF117281">
    <property type="entry name" value="Kelch motif"/>
    <property type="match status" value="1"/>
</dbReference>
<feature type="region of interest" description="Disordered" evidence="3">
    <location>
        <begin position="324"/>
        <end position="345"/>
    </location>
</feature>
<feature type="compositionally biased region" description="Acidic residues" evidence="3">
    <location>
        <begin position="117"/>
        <end position="126"/>
    </location>
</feature>
<dbReference type="EMBL" id="OW240913">
    <property type="protein sequence ID" value="CAH2248540.1"/>
    <property type="molecule type" value="Genomic_DNA"/>
</dbReference>
<gene>
    <name evidence="5" type="ORF">PECUL_23A039553</name>
</gene>
<name>A0AAD1RCY0_PELCU</name>
<dbReference type="PANTHER" id="PTHR45972">
    <property type="entry name" value="BTB_2 DOMAIN-CONTAINING PROTEIN"/>
    <property type="match status" value="1"/>
</dbReference>
<dbReference type="CDD" id="cd18484">
    <property type="entry name" value="BACK_KBTBD11_CMLAP"/>
    <property type="match status" value="1"/>
</dbReference>
<proteinExistence type="predicted"/>
<dbReference type="Proteomes" id="UP001295444">
    <property type="component" value="Chromosome 02"/>
</dbReference>